<dbReference type="InterPro" id="IPR006015">
    <property type="entry name" value="Universal_stress_UspA"/>
</dbReference>
<organism evidence="3 4">
    <name type="scientific">Microbacterium mcarthurae</name>
    <dbReference type="NCBI Taxonomy" id="3035918"/>
    <lineage>
        <taxon>Bacteria</taxon>
        <taxon>Bacillati</taxon>
        <taxon>Actinomycetota</taxon>
        <taxon>Actinomycetes</taxon>
        <taxon>Micrococcales</taxon>
        <taxon>Microbacteriaceae</taxon>
        <taxon>Microbacterium</taxon>
    </lineage>
</organism>
<dbReference type="RefSeq" id="WP_239275859.1">
    <property type="nucleotide sequence ID" value="NZ_JAROCE010000003.1"/>
</dbReference>
<dbReference type="Proteomes" id="UP001630303">
    <property type="component" value="Unassembled WGS sequence"/>
</dbReference>
<keyword evidence="4" id="KW-1185">Reference proteome</keyword>
<reference evidence="3 4" key="1">
    <citation type="submission" date="2023-03" db="EMBL/GenBank/DDBJ databases">
        <title>MT1 and MT2 Draft Genomes of Novel Species.</title>
        <authorList>
            <person name="Venkateswaran K."/>
        </authorList>
    </citation>
    <scope>NUCLEOTIDE SEQUENCE [LARGE SCALE GENOMIC DNA]</scope>
    <source>
        <strain evidence="3 4">IF8SW-P5</strain>
    </source>
</reference>
<evidence type="ECO:0000256" key="1">
    <source>
        <dbReference type="ARBA" id="ARBA00008791"/>
    </source>
</evidence>
<dbReference type="EMBL" id="JAROCE010000003">
    <property type="protein sequence ID" value="MFM2720947.1"/>
    <property type="molecule type" value="Genomic_DNA"/>
</dbReference>
<dbReference type="Gene3D" id="3.40.50.12370">
    <property type="match status" value="1"/>
</dbReference>
<feature type="domain" description="UspA" evidence="2">
    <location>
        <begin position="2"/>
        <end position="125"/>
    </location>
</feature>
<name>A0ABW9GGM0_9MICO</name>
<protein>
    <submittedName>
        <fullName evidence="3">Universal stress protein</fullName>
    </submittedName>
</protein>
<dbReference type="CDD" id="cd00293">
    <property type="entry name" value="USP-like"/>
    <property type="match status" value="1"/>
</dbReference>
<gene>
    <name evidence="3" type="ORF">P5G46_10585</name>
</gene>
<evidence type="ECO:0000313" key="3">
    <source>
        <dbReference type="EMBL" id="MFM2720947.1"/>
    </source>
</evidence>
<feature type="domain" description="UspA" evidence="2">
    <location>
        <begin position="135"/>
        <end position="270"/>
    </location>
</feature>
<accession>A0ABW9GGM0</accession>
<dbReference type="Pfam" id="PF00582">
    <property type="entry name" value="Usp"/>
    <property type="match status" value="2"/>
</dbReference>
<dbReference type="PRINTS" id="PR01438">
    <property type="entry name" value="UNVRSLSTRESS"/>
</dbReference>
<dbReference type="SUPFAM" id="SSF52402">
    <property type="entry name" value="Adenine nucleotide alpha hydrolases-like"/>
    <property type="match status" value="2"/>
</dbReference>
<dbReference type="InterPro" id="IPR006016">
    <property type="entry name" value="UspA"/>
</dbReference>
<comment type="caution">
    <text evidence="3">The sequence shown here is derived from an EMBL/GenBank/DDBJ whole genome shotgun (WGS) entry which is preliminary data.</text>
</comment>
<evidence type="ECO:0000259" key="2">
    <source>
        <dbReference type="Pfam" id="PF00582"/>
    </source>
</evidence>
<dbReference type="PANTHER" id="PTHR46268">
    <property type="entry name" value="STRESS RESPONSE PROTEIN NHAX"/>
    <property type="match status" value="1"/>
</dbReference>
<evidence type="ECO:0000313" key="4">
    <source>
        <dbReference type="Proteomes" id="UP001630303"/>
    </source>
</evidence>
<dbReference type="PANTHER" id="PTHR46268:SF6">
    <property type="entry name" value="UNIVERSAL STRESS PROTEIN UP12"/>
    <property type="match status" value="1"/>
</dbReference>
<proteinExistence type="inferred from homology"/>
<sequence length="280" mass="29649">MENIVVGVDDSAASRSALAWVGRRCATHAANVDVVHVVGDPSGLLTRTVAAFADAERILHEAAPEQAVQFHRAEGGVARTLAAMSAEADLLVIGVDPAHPLRAALGGWLPVRVIARSVPPVCIVPAGWAPREGSVTAGLDDDSSSEEALAFAAKEADETSRRLRIVHAWHLPEPAIDGSAALLVRPERLLREHRDLLEAATHSLHRRFPRVHMESDLVRAPAAEALLHHAPTATMIVIGTHREGVLAGGYLGSVAQDILWRAGCPIVVVPSAGFPARGSR</sequence>
<comment type="similarity">
    <text evidence="1">Belongs to the universal stress protein A family.</text>
</comment>